<dbReference type="InterPro" id="IPR036259">
    <property type="entry name" value="MFS_trans_sf"/>
</dbReference>
<dbReference type="RefSeq" id="XP_018129397.1">
    <property type="nucleotide sequence ID" value="XM_018275392.1"/>
</dbReference>
<dbReference type="EMBL" id="KV460234">
    <property type="protein sequence ID" value="OBT95664.1"/>
    <property type="molecule type" value="Genomic_DNA"/>
</dbReference>
<gene>
    <name evidence="4" type="ORF">VE01_05934</name>
</gene>
<dbReference type="GeneID" id="28839320"/>
<dbReference type="InterPro" id="IPR050327">
    <property type="entry name" value="Proton-linked_MCT"/>
</dbReference>
<evidence type="ECO:0000256" key="3">
    <source>
        <dbReference type="SAM" id="Phobius"/>
    </source>
</evidence>
<dbReference type="InterPro" id="IPR011701">
    <property type="entry name" value="MFS"/>
</dbReference>
<evidence type="ECO:0000313" key="5">
    <source>
        <dbReference type="Proteomes" id="UP000091956"/>
    </source>
</evidence>
<evidence type="ECO:0000313" key="4">
    <source>
        <dbReference type="EMBL" id="OBT95664.1"/>
    </source>
</evidence>
<dbReference type="GO" id="GO:0022857">
    <property type="term" value="F:transmembrane transporter activity"/>
    <property type="evidence" value="ECO:0007669"/>
    <property type="project" value="InterPro"/>
</dbReference>
<dbReference type="SUPFAM" id="SSF103473">
    <property type="entry name" value="MFS general substrate transporter"/>
    <property type="match status" value="1"/>
</dbReference>
<feature type="transmembrane region" description="Helical" evidence="3">
    <location>
        <begin position="395"/>
        <end position="418"/>
    </location>
</feature>
<feature type="transmembrane region" description="Helical" evidence="3">
    <location>
        <begin position="173"/>
        <end position="191"/>
    </location>
</feature>
<comment type="subcellular location">
    <subcellularLocation>
        <location evidence="1">Membrane</location>
        <topology evidence="1">Multi-pass membrane protein</topology>
    </subcellularLocation>
</comment>
<evidence type="ECO:0008006" key="6">
    <source>
        <dbReference type="Google" id="ProtNLM"/>
    </source>
</evidence>
<sequence>MILLPESDVLDEKCRVVVGGEEKGGSEMAIQRLPILRLAVGHPPIQDIPASSPTNSPTSTLSALSISKWSIRGPDATCAALTTDESTITADIEPPPDGGYGWVCVLSCFLINAFSWGVVSSYGVYLAYYLTHPLFPIATPTTYALLGGLNFGTATLCAPLLTILTRRYGPRRLILLGAFLQTLSLILASFATETWHLHLTQGVLLGLAVGCAYIPSVAILPQWFEKRRSIAAGIAAAGSGVGGVIFSFATQPLIDHFSLAWSLRAIAVISGSMLLVAALLLRTRNAAIQPRQHGFAIRLLARYEVVLLLGWSFASLVGYIVLLFSLSDYAQSIGIPPSRAASITGLVNVGTAVGRPFVGALSDRWGRIEVAGVVTAVCGVSVFAVWVPAERGGEAVVMGFAVLAGATLGTFWVAIGPLCVEVVGLVELPALLSLAWVVVVGPCTVSEVIALKLRTPGTSHPYIGPQVLAGTAYLVAAGIMLELWRVHRGKSGRAAVGVDVEEGGEAGGVRVRGEELMEEVVVVSGDHKNEVNRQQVQEEKS</sequence>
<accession>A0A1B8GIL9</accession>
<feature type="transmembrane region" description="Helical" evidence="3">
    <location>
        <begin position="463"/>
        <end position="484"/>
    </location>
</feature>
<dbReference type="Proteomes" id="UP000091956">
    <property type="component" value="Unassembled WGS sequence"/>
</dbReference>
<feature type="transmembrane region" description="Helical" evidence="3">
    <location>
        <begin position="370"/>
        <end position="389"/>
    </location>
</feature>
<dbReference type="Gene3D" id="1.20.1250.20">
    <property type="entry name" value="MFS general substrate transporter like domains"/>
    <property type="match status" value="2"/>
</dbReference>
<dbReference type="OrthoDB" id="2213137at2759"/>
<comment type="similarity">
    <text evidence="2">Belongs to the major facilitator superfamily. Monocarboxylate porter (TC 2.A.1.13) family.</text>
</comment>
<feature type="transmembrane region" description="Helical" evidence="3">
    <location>
        <begin position="303"/>
        <end position="326"/>
    </location>
</feature>
<protein>
    <recommendedName>
        <fullName evidence="6">Major facilitator superfamily (MFS) profile domain-containing protein</fullName>
    </recommendedName>
</protein>
<evidence type="ECO:0000256" key="2">
    <source>
        <dbReference type="ARBA" id="ARBA00006727"/>
    </source>
</evidence>
<keyword evidence="3" id="KW-0472">Membrane</keyword>
<keyword evidence="5" id="KW-1185">Reference proteome</keyword>
<feature type="transmembrane region" description="Helical" evidence="3">
    <location>
        <begin position="261"/>
        <end position="282"/>
    </location>
</feature>
<feature type="transmembrane region" description="Helical" evidence="3">
    <location>
        <begin position="203"/>
        <end position="223"/>
    </location>
</feature>
<dbReference type="GO" id="GO:0016020">
    <property type="term" value="C:membrane"/>
    <property type="evidence" value="ECO:0007669"/>
    <property type="project" value="UniProtKB-SubCell"/>
</dbReference>
<keyword evidence="3" id="KW-1133">Transmembrane helix</keyword>
<dbReference type="PANTHER" id="PTHR11360:SF315">
    <property type="entry name" value="TRANSPORTER MCH2-RELATED"/>
    <property type="match status" value="1"/>
</dbReference>
<dbReference type="Pfam" id="PF07690">
    <property type="entry name" value="MFS_1"/>
    <property type="match status" value="1"/>
</dbReference>
<feature type="transmembrane region" description="Helical" evidence="3">
    <location>
        <begin position="142"/>
        <end position="161"/>
    </location>
</feature>
<evidence type="ECO:0000256" key="1">
    <source>
        <dbReference type="ARBA" id="ARBA00004141"/>
    </source>
</evidence>
<dbReference type="PANTHER" id="PTHR11360">
    <property type="entry name" value="MONOCARBOXYLATE TRANSPORTER"/>
    <property type="match status" value="1"/>
</dbReference>
<proteinExistence type="inferred from homology"/>
<feature type="transmembrane region" description="Helical" evidence="3">
    <location>
        <begin position="102"/>
        <end position="130"/>
    </location>
</feature>
<reference evidence="4 5" key="1">
    <citation type="submission" date="2016-03" db="EMBL/GenBank/DDBJ databases">
        <title>Comparative genomics of Pseudogymnoascus destructans, the fungus causing white-nose syndrome of bats.</title>
        <authorList>
            <person name="Palmer J.M."/>
            <person name="Drees K.P."/>
            <person name="Foster J.T."/>
            <person name="Lindner D.L."/>
        </authorList>
    </citation>
    <scope>NUCLEOTIDE SEQUENCE [LARGE SCALE GENOMIC DNA]</scope>
    <source>
        <strain evidence="4 5">UAMH 10579</strain>
    </source>
</reference>
<organism evidence="4 5">
    <name type="scientific">Pseudogymnoascus verrucosus</name>
    <dbReference type="NCBI Taxonomy" id="342668"/>
    <lineage>
        <taxon>Eukaryota</taxon>
        <taxon>Fungi</taxon>
        <taxon>Dikarya</taxon>
        <taxon>Ascomycota</taxon>
        <taxon>Pezizomycotina</taxon>
        <taxon>Leotiomycetes</taxon>
        <taxon>Thelebolales</taxon>
        <taxon>Thelebolaceae</taxon>
        <taxon>Pseudogymnoascus</taxon>
    </lineage>
</organism>
<dbReference type="AlphaFoldDB" id="A0A1B8GIL9"/>
<keyword evidence="3" id="KW-0812">Transmembrane</keyword>
<feature type="transmembrane region" description="Helical" evidence="3">
    <location>
        <begin position="230"/>
        <end position="249"/>
    </location>
</feature>
<reference evidence="5" key="2">
    <citation type="journal article" date="2018" name="Nat. Commun.">
        <title>Extreme sensitivity to ultraviolet light in the fungal pathogen causing white-nose syndrome of bats.</title>
        <authorList>
            <person name="Palmer J.M."/>
            <person name="Drees K.P."/>
            <person name="Foster J.T."/>
            <person name="Lindner D.L."/>
        </authorList>
    </citation>
    <scope>NUCLEOTIDE SEQUENCE [LARGE SCALE GENOMIC DNA]</scope>
    <source>
        <strain evidence="5">UAMH 10579</strain>
    </source>
</reference>
<name>A0A1B8GIL9_9PEZI</name>